<evidence type="ECO:0000313" key="2">
    <source>
        <dbReference type="Proteomes" id="UP001597476"/>
    </source>
</evidence>
<organism evidence="1 2">
    <name type="scientific">Hyunsoonleella rubra</name>
    <dbReference type="NCBI Taxonomy" id="1737062"/>
    <lineage>
        <taxon>Bacteria</taxon>
        <taxon>Pseudomonadati</taxon>
        <taxon>Bacteroidota</taxon>
        <taxon>Flavobacteriia</taxon>
        <taxon>Flavobacteriales</taxon>
        <taxon>Flavobacteriaceae</taxon>
    </lineage>
</organism>
<proteinExistence type="predicted"/>
<name>A0ABW5TAZ0_9FLAO</name>
<accession>A0ABW5TAZ0</accession>
<dbReference type="Proteomes" id="UP001597476">
    <property type="component" value="Unassembled WGS sequence"/>
</dbReference>
<dbReference type="EMBL" id="JBHULY010000016">
    <property type="protein sequence ID" value="MFD2726447.1"/>
    <property type="molecule type" value="Genomic_DNA"/>
</dbReference>
<dbReference type="RefSeq" id="WP_380291388.1">
    <property type="nucleotide sequence ID" value="NZ_JBHULY010000016.1"/>
</dbReference>
<comment type="caution">
    <text evidence="1">The sequence shown here is derived from an EMBL/GenBank/DDBJ whole genome shotgun (WGS) entry which is preliminary data.</text>
</comment>
<reference evidence="2" key="1">
    <citation type="journal article" date="2019" name="Int. J. Syst. Evol. Microbiol.">
        <title>The Global Catalogue of Microorganisms (GCM) 10K type strain sequencing project: providing services to taxonomists for standard genome sequencing and annotation.</title>
        <authorList>
            <consortium name="The Broad Institute Genomics Platform"/>
            <consortium name="The Broad Institute Genome Sequencing Center for Infectious Disease"/>
            <person name="Wu L."/>
            <person name="Ma J."/>
        </authorList>
    </citation>
    <scope>NUCLEOTIDE SEQUENCE [LARGE SCALE GENOMIC DNA]</scope>
    <source>
        <strain evidence="2">KCTC 42398</strain>
    </source>
</reference>
<keyword evidence="2" id="KW-1185">Reference proteome</keyword>
<protein>
    <submittedName>
        <fullName evidence="1">Uncharacterized protein</fullName>
    </submittedName>
</protein>
<sequence length="154" mass="17780">MNSTAQNGLKPFAIKIVAIAMSMCYVFGPSHTEVSKVLHILAHQLEMPENVISHTSAERANHADHTNHKLKNDETHQHTFLETLQKILKASDTDDDRDEPKIVFQKIDKHIRTKLMYKGQSFFSAQHIQHHFLFKLQHIRNGYPDGKFQPPQFT</sequence>
<evidence type="ECO:0000313" key="1">
    <source>
        <dbReference type="EMBL" id="MFD2726447.1"/>
    </source>
</evidence>
<gene>
    <name evidence="1" type="ORF">ACFSR8_09495</name>
</gene>